<accession>A0A2S9XCF5</accession>
<comment type="caution">
    <text evidence="2">The sequence shown here is derived from an EMBL/GenBank/DDBJ whole genome shotgun (WGS) entry which is preliminary data.</text>
</comment>
<dbReference type="Gene3D" id="3.40.50.720">
    <property type="entry name" value="NAD(P)-binding Rossmann-like Domain"/>
    <property type="match status" value="1"/>
</dbReference>
<dbReference type="InterPro" id="IPR036291">
    <property type="entry name" value="NAD(P)-bd_dom_sf"/>
</dbReference>
<sequence>MSAAASLLRPGSRRILIAGARRKIAVALIARLLEDPRVDKILAIGHGPCPPALLGHDPERFMYSSASLNRRRQVDNLFLFEEFRDHPLDTVIHLAFAGNPKGYDVSRHEYNVNAARHLLDASLRHGVGKYVFLSSDAVYAVGPRGDYKVAEDAELSLHPGSPKAVRDIIDAEFICRAKMDHLACEVMVLRPAGVIGGGVMSGFNLLFESNPPVLPIGFDPMINPTTVERLARDIQLALMLRGKGVYNIAGPSAGPLTHFLEERGITPMRVPGPLLRQANRLQRLVGQTRYHAEYQPKRLFYSLVLDDARFETAFREHAALITPA</sequence>
<protein>
    <submittedName>
        <fullName evidence="2">NAD dependent epimerase/dehydratase family protein</fullName>
    </submittedName>
</protein>
<dbReference type="OrthoDB" id="9811496at2"/>
<evidence type="ECO:0000313" key="2">
    <source>
        <dbReference type="EMBL" id="PRP90536.1"/>
    </source>
</evidence>
<dbReference type="EMBL" id="PVNK01000279">
    <property type="protein sequence ID" value="PRP90536.1"/>
    <property type="molecule type" value="Genomic_DNA"/>
</dbReference>
<keyword evidence="3" id="KW-1185">Reference proteome</keyword>
<feature type="domain" description="NAD-dependent epimerase/dehydratase" evidence="1">
    <location>
        <begin position="15"/>
        <end position="198"/>
    </location>
</feature>
<organism evidence="2 3">
    <name type="scientific">Enhygromyxa salina</name>
    <dbReference type="NCBI Taxonomy" id="215803"/>
    <lineage>
        <taxon>Bacteria</taxon>
        <taxon>Pseudomonadati</taxon>
        <taxon>Myxococcota</taxon>
        <taxon>Polyangia</taxon>
        <taxon>Nannocystales</taxon>
        <taxon>Nannocystaceae</taxon>
        <taxon>Enhygromyxa</taxon>
    </lineage>
</organism>
<dbReference type="AlphaFoldDB" id="A0A2S9XCF5"/>
<evidence type="ECO:0000259" key="1">
    <source>
        <dbReference type="Pfam" id="PF01370"/>
    </source>
</evidence>
<dbReference type="Proteomes" id="UP000237968">
    <property type="component" value="Unassembled WGS sequence"/>
</dbReference>
<dbReference type="RefSeq" id="WP_106395617.1">
    <property type="nucleotide sequence ID" value="NZ_PVNK01000279.1"/>
</dbReference>
<reference evidence="2 3" key="1">
    <citation type="submission" date="2018-03" db="EMBL/GenBank/DDBJ databases">
        <title>Draft Genome Sequences of the Obligatory Marine Myxobacteria Enhygromyxa salina SWB005.</title>
        <authorList>
            <person name="Poehlein A."/>
            <person name="Moghaddam J.A."/>
            <person name="Harms H."/>
            <person name="Alanjari M."/>
            <person name="Koenig G.M."/>
            <person name="Daniel R."/>
            <person name="Schaeberle T.F."/>
        </authorList>
    </citation>
    <scope>NUCLEOTIDE SEQUENCE [LARGE SCALE GENOMIC DNA]</scope>
    <source>
        <strain evidence="2 3">SWB005</strain>
    </source>
</reference>
<gene>
    <name evidence="2" type="ORF">ENSA5_64510</name>
</gene>
<dbReference type="InterPro" id="IPR001509">
    <property type="entry name" value="Epimerase_deHydtase"/>
</dbReference>
<proteinExistence type="predicted"/>
<dbReference type="Pfam" id="PF01370">
    <property type="entry name" value="Epimerase"/>
    <property type="match status" value="1"/>
</dbReference>
<dbReference type="SUPFAM" id="SSF51735">
    <property type="entry name" value="NAD(P)-binding Rossmann-fold domains"/>
    <property type="match status" value="1"/>
</dbReference>
<name>A0A2S9XCF5_9BACT</name>
<evidence type="ECO:0000313" key="3">
    <source>
        <dbReference type="Proteomes" id="UP000237968"/>
    </source>
</evidence>